<name>A0A9N9M0V3_9HELO</name>
<feature type="region of interest" description="Disordered" evidence="1">
    <location>
        <begin position="201"/>
        <end position="222"/>
    </location>
</feature>
<organism evidence="2 3">
    <name type="scientific">Hymenoscyphus albidus</name>
    <dbReference type="NCBI Taxonomy" id="595503"/>
    <lineage>
        <taxon>Eukaryota</taxon>
        <taxon>Fungi</taxon>
        <taxon>Dikarya</taxon>
        <taxon>Ascomycota</taxon>
        <taxon>Pezizomycotina</taxon>
        <taxon>Leotiomycetes</taxon>
        <taxon>Helotiales</taxon>
        <taxon>Helotiaceae</taxon>
        <taxon>Hymenoscyphus</taxon>
    </lineage>
</organism>
<reference evidence="2" key="1">
    <citation type="submission" date="2021-07" db="EMBL/GenBank/DDBJ databases">
        <authorList>
            <person name="Durling M."/>
        </authorList>
    </citation>
    <scope>NUCLEOTIDE SEQUENCE</scope>
</reference>
<feature type="compositionally biased region" description="Pro residues" evidence="1">
    <location>
        <begin position="201"/>
        <end position="217"/>
    </location>
</feature>
<accession>A0A9N9M0V3</accession>
<feature type="compositionally biased region" description="Polar residues" evidence="1">
    <location>
        <begin position="14"/>
        <end position="34"/>
    </location>
</feature>
<gene>
    <name evidence="2" type="ORF">HYALB_00000571</name>
</gene>
<feature type="compositionally biased region" description="Polar residues" evidence="1">
    <location>
        <begin position="433"/>
        <end position="458"/>
    </location>
</feature>
<dbReference type="AlphaFoldDB" id="A0A9N9M0V3"/>
<feature type="compositionally biased region" description="Basic residues" evidence="1">
    <location>
        <begin position="391"/>
        <end position="405"/>
    </location>
</feature>
<evidence type="ECO:0000313" key="2">
    <source>
        <dbReference type="EMBL" id="CAG8983403.1"/>
    </source>
</evidence>
<proteinExistence type="predicted"/>
<evidence type="ECO:0000313" key="3">
    <source>
        <dbReference type="Proteomes" id="UP000701801"/>
    </source>
</evidence>
<feature type="region of interest" description="Disordered" evidence="1">
    <location>
        <begin position="1"/>
        <end position="54"/>
    </location>
</feature>
<dbReference type="OrthoDB" id="4157036at2759"/>
<comment type="caution">
    <text evidence="2">The sequence shown here is derived from an EMBL/GenBank/DDBJ whole genome shotgun (WGS) entry which is preliminary data.</text>
</comment>
<protein>
    <submittedName>
        <fullName evidence="2">Uncharacterized protein</fullName>
    </submittedName>
</protein>
<sequence>MATASSAAEPLAISSASRQPLLPRTQSPNSTMSKKQLRHKGSFVLRTSSEDLGSPHDSIFNASYFSVSDENSNRQEPVSAAQKAAAEENTKAREDKMPSIVIPDVPFLYGQGTMLTTITEQKSNLTMRSITRTKSVDHLCPTKSLTHHDSFCVSKVPRRKQSFSCDDVALIKSAYHDACTTIDVNEGSPTQSIHEIYAQPRAPPHAPPARPSTPPGMPSWTDGQILLAAPRRRANNQEASRFRRWFGFSNSPNSTISSGNSPLCNTQQSPARVQGGIQGRLPPRFRPPRSSYATIDSHPFTRAPIAGVPPQALTIPPTMPNTKRKRLAQRVRFTPPATARDLGLNLVRTATEPTSSSAVIPNTVIQLEPVPQMQAVPMPENREPQVTCPHGRSRRISLRKLRRFRTPSAPPPPYTPRSPFSSAPLLGGSPSSIQSPQEYATPTSLRTTNTPPTNSPIRPTSIFPGNLDIGNPSTENLMSSSPFDAANHSNGEKSRWCWTCKTNRAIEMERGREWEREDPECRVQVFGWVWFAGAEGAEESGEGECVTERN</sequence>
<feature type="compositionally biased region" description="Low complexity" evidence="1">
    <location>
        <begin position="417"/>
        <end position="432"/>
    </location>
</feature>
<keyword evidence="3" id="KW-1185">Reference proteome</keyword>
<feature type="region of interest" description="Disordered" evidence="1">
    <location>
        <begin position="380"/>
        <end position="461"/>
    </location>
</feature>
<dbReference type="EMBL" id="CAJVRM010000726">
    <property type="protein sequence ID" value="CAG8983403.1"/>
    <property type="molecule type" value="Genomic_DNA"/>
</dbReference>
<dbReference type="Proteomes" id="UP000701801">
    <property type="component" value="Unassembled WGS sequence"/>
</dbReference>
<feature type="region of interest" description="Disordered" evidence="1">
    <location>
        <begin position="256"/>
        <end position="286"/>
    </location>
</feature>
<evidence type="ECO:0000256" key="1">
    <source>
        <dbReference type="SAM" id="MobiDB-lite"/>
    </source>
</evidence>
<feature type="compositionally biased region" description="Polar residues" evidence="1">
    <location>
        <begin position="256"/>
        <end position="271"/>
    </location>
</feature>
<feature type="region of interest" description="Disordered" evidence="1">
    <location>
        <begin position="71"/>
        <end position="93"/>
    </location>
</feature>